<gene>
    <name evidence="2" type="ORF">FOL47_007372</name>
</gene>
<feature type="compositionally biased region" description="Acidic residues" evidence="1">
    <location>
        <begin position="101"/>
        <end position="110"/>
    </location>
</feature>
<sequence length="441" mass="48301">MGDNDERPSKATVEPIRIETNEIIETKIEKKDQIDSDVEEVADEDNPSDYDGDSEGSESGEDASDTPEQAEELDLDLFAGNAVLETEVESEEELLRRLCESESEDDDERSEVEVPSPAASSPLAHDTFDRNNIWKFDGDSPTTTPCLAGDWGMSSADLPGASGSSYLGTSLDEVLEFNQKCEASQGGCTEPFEKPADGGEQLEETRRTDKEEMNPDSAEAKNDAARRALELAIERYPGGAAYVAQQLLQNLTNDRVLIQAATYNLMIRAAEASGHHGFATLLYNNAGRVVEESSSVNPPAQIGQQSMRMMEMRSDPIRLYPVVSSSNLPGRGSHLAPMTRSLDAVSQHNRTMQLAAAAAAYRSQQQYFNLAQMAAYLPSADYAQLYGSQHSSAIAALELMYLRQQQQQRLIMAHATRVAEKEAKEDQKEQSSSAVPEKNST</sequence>
<name>A0A7J6LKY7_PERCH</name>
<evidence type="ECO:0000313" key="3">
    <source>
        <dbReference type="Proteomes" id="UP000591131"/>
    </source>
</evidence>
<organism evidence="2 3">
    <name type="scientific">Perkinsus chesapeaki</name>
    <name type="common">Clam parasite</name>
    <name type="synonym">Perkinsus andrewsi</name>
    <dbReference type="NCBI Taxonomy" id="330153"/>
    <lineage>
        <taxon>Eukaryota</taxon>
        <taxon>Sar</taxon>
        <taxon>Alveolata</taxon>
        <taxon>Perkinsozoa</taxon>
        <taxon>Perkinsea</taxon>
        <taxon>Perkinsida</taxon>
        <taxon>Perkinsidae</taxon>
        <taxon>Perkinsus</taxon>
    </lineage>
</organism>
<reference evidence="2 3" key="1">
    <citation type="submission" date="2020-04" db="EMBL/GenBank/DDBJ databases">
        <title>Perkinsus chesapeaki whole genome sequence.</title>
        <authorList>
            <person name="Bogema D.R."/>
        </authorList>
    </citation>
    <scope>NUCLEOTIDE SEQUENCE [LARGE SCALE GENOMIC DNA]</scope>
    <source>
        <strain evidence="2">ATCC PRA-425</strain>
    </source>
</reference>
<feature type="region of interest" description="Disordered" evidence="1">
    <location>
        <begin position="1"/>
        <end position="127"/>
    </location>
</feature>
<evidence type="ECO:0000256" key="1">
    <source>
        <dbReference type="SAM" id="MobiDB-lite"/>
    </source>
</evidence>
<comment type="caution">
    <text evidence="2">The sequence shown here is derived from an EMBL/GenBank/DDBJ whole genome shotgun (WGS) entry which is preliminary data.</text>
</comment>
<feature type="compositionally biased region" description="Acidic residues" evidence="1">
    <location>
        <begin position="35"/>
        <end position="75"/>
    </location>
</feature>
<feature type="compositionally biased region" description="Basic and acidic residues" evidence="1">
    <location>
        <begin position="191"/>
        <end position="223"/>
    </location>
</feature>
<feature type="compositionally biased region" description="Basic and acidic residues" evidence="1">
    <location>
        <begin position="16"/>
        <end position="34"/>
    </location>
</feature>
<protein>
    <submittedName>
        <fullName evidence="2">Uncharacterized protein</fullName>
    </submittedName>
</protein>
<dbReference type="OrthoDB" id="10573851at2759"/>
<feature type="compositionally biased region" description="Basic and acidic residues" evidence="1">
    <location>
        <begin position="419"/>
        <end position="429"/>
    </location>
</feature>
<evidence type="ECO:0000313" key="2">
    <source>
        <dbReference type="EMBL" id="KAF4659939.1"/>
    </source>
</evidence>
<accession>A0A7J6LKY7</accession>
<feature type="region of interest" description="Disordered" evidence="1">
    <location>
        <begin position="419"/>
        <end position="441"/>
    </location>
</feature>
<dbReference type="Proteomes" id="UP000591131">
    <property type="component" value="Unassembled WGS sequence"/>
</dbReference>
<keyword evidence="3" id="KW-1185">Reference proteome</keyword>
<dbReference type="AlphaFoldDB" id="A0A7J6LKY7"/>
<dbReference type="EMBL" id="JAAPAO010000433">
    <property type="protein sequence ID" value="KAF4659939.1"/>
    <property type="molecule type" value="Genomic_DNA"/>
</dbReference>
<proteinExistence type="predicted"/>
<feature type="region of interest" description="Disordered" evidence="1">
    <location>
        <begin position="182"/>
        <end position="223"/>
    </location>
</feature>